<dbReference type="InterPro" id="IPR036388">
    <property type="entry name" value="WH-like_DNA-bd_sf"/>
</dbReference>
<dbReference type="InterPro" id="IPR013324">
    <property type="entry name" value="RNA_pol_sigma_r3/r4-like"/>
</dbReference>
<dbReference type="InterPro" id="IPR007627">
    <property type="entry name" value="RNA_pol_sigma70_r2"/>
</dbReference>
<dbReference type="RefSeq" id="WP_242826179.1">
    <property type="nucleotide sequence ID" value="NZ_FQVG01000028.1"/>
</dbReference>
<gene>
    <name evidence="7" type="ORF">SAMN02746091_01567</name>
</gene>
<dbReference type="NCBIfam" id="TIGR02937">
    <property type="entry name" value="sigma70-ECF"/>
    <property type="match status" value="1"/>
</dbReference>
<evidence type="ECO:0000313" key="7">
    <source>
        <dbReference type="EMBL" id="SHF00232.1"/>
    </source>
</evidence>
<organism evidence="7 8">
    <name type="scientific">Caloramator proteoclasticus DSM 10124</name>
    <dbReference type="NCBI Taxonomy" id="1121262"/>
    <lineage>
        <taxon>Bacteria</taxon>
        <taxon>Bacillati</taxon>
        <taxon>Bacillota</taxon>
        <taxon>Clostridia</taxon>
        <taxon>Eubacteriales</taxon>
        <taxon>Clostridiaceae</taxon>
        <taxon>Caloramator</taxon>
    </lineage>
</organism>
<protein>
    <submittedName>
        <fullName evidence="7">RNA polymerase sigma-70 factor, ECF subfamily</fullName>
    </submittedName>
</protein>
<evidence type="ECO:0000259" key="5">
    <source>
        <dbReference type="Pfam" id="PF04542"/>
    </source>
</evidence>
<keyword evidence="8" id="KW-1185">Reference proteome</keyword>
<dbReference type="InterPro" id="IPR039425">
    <property type="entry name" value="RNA_pol_sigma-70-like"/>
</dbReference>
<evidence type="ECO:0000256" key="3">
    <source>
        <dbReference type="ARBA" id="ARBA00023082"/>
    </source>
</evidence>
<dbReference type="Gene3D" id="1.10.10.10">
    <property type="entry name" value="Winged helix-like DNA-binding domain superfamily/Winged helix DNA-binding domain"/>
    <property type="match status" value="1"/>
</dbReference>
<dbReference type="Pfam" id="PF08281">
    <property type="entry name" value="Sigma70_r4_2"/>
    <property type="match status" value="1"/>
</dbReference>
<dbReference type="AlphaFoldDB" id="A0A1M4Y423"/>
<dbReference type="SUPFAM" id="SSF88659">
    <property type="entry name" value="Sigma3 and sigma4 domains of RNA polymerase sigma factors"/>
    <property type="match status" value="1"/>
</dbReference>
<dbReference type="EMBL" id="FQVG01000028">
    <property type="protein sequence ID" value="SHF00232.1"/>
    <property type="molecule type" value="Genomic_DNA"/>
</dbReference>
<dbReference type="PANTHER" id="PTHR43133:SF60">
    <property type="entry name" value="RNA POLYMERASE SIGMA FACTOR SIGV"/>
    <property type="match status" value="1"/>
</dbReference>
<dbReference type="Gene3D" id="1.10.1740.10">
    <property type="match status" value="1"/>
</dbReference>
<dbReference type="InterPro" id="IPR013325">
    <property type="entry name" value="RNA_pol_sigma_r2"/>
</dbReference>
<dbReference type="GO" id="GO:0016987">
    <property type="term" value="F:sigma factor activity"/>
    <property type="evidence" value="ECO:0007669"/>
    <property type="project" value="UniProtKB-KW"/>
</dbReference>
<dbReference type="CDD" id="cd06171">
    <property type="entry name" value="Sigma70_r4"/>
    <property type="match status" value="1"/>
</dbReference>
<evidence type="ECO:0000313" key="8">
    <source>
        <dbReference type="Proteomes" id="UP000184423"/>
    </source>
</evidence>
<comment type="similarity">
    <text evidence="1">Belongs to the sigma-70 factor family. ECF subfamily.</text>
</comment>
<reference evidence="8" key="1">
    <citation type="submission" date="2016-11" db="EMBL/GenBank/DDBJ databases">
        <authorList>
            <person name="Varghese N."/>
            <person name="Submissions S."/>
        </authorList>
    </citation>
    <scope>NUCLEOTIDE SEQUENCE [LARGE SCALE GENOMIC DNA]</scope>
    <source>
        <strain evidence="8">DSM 10124</strain>
    </source>
</reference>
<dbReference type="Pfam" id="PF04542">
    <property type="entry name" value="Sigma70_r2"/>
    <property type="match status" value="1"/>
</dbReference>
<sequence length="173" mass="20726">MISRQDRSAEIETLIDEYGDDILRLCYIYTKDYSQAEDLFQEVFIKIYKSLDNFRQDSDIYTWITRIAINTCKDYLKSAWIKRNILFWDVKTEEKGTVETDVIKEIERDYILNAVLNLPEKYRVVIYLYYYKGFTTADMAQILKTKESTIRSRLMRAREILKSNLKEGLAYEE</sequence>
<keyword evidence="3" id="KW-0731">Sigma factor</keyword>
<dbReference type="InterPro" id="IPR014284">
    <property type="entry name" value="RNA_pol_sigma-70_dom"/>
</dbReference>
<feature type="domain" description="RNA polymerase sigma-70 region 2" evidence="5">
    <location>
        <begin position="14"/>
        <end position="80"/>
    </location>
</feature>
<keyword evidence="4" id="KW-0804">Transcription</keyword>
<dbReference type="GO" id="GO:0003677">
    <property type="term" value="F:DNA binding"/>
    <property type="evidence" value="ECO:0007669"/>
    <property type="project" value="InterPro"/>
</dbReference>
<proteinExistence type="inferred from homology"/>
<dbReference type="InterPro" id="IPR013249">
    <property type="entry name" value="RNA_pol_sigma70_r4_t2"/>
</dbReference>
<keyword evidence="2" id="KW-0805">Transcription regulation</keyword>
<dbReference type="GO" id="GO:0006352">
    <property type="term" value="P:DNA-templated transcription initiation"/>
    <property type="evidence" value="ECO:0007669"/>
    <property type="project" value="InterPro"/>
</dbReference>
<evidence type="ECO:0000256" key="1">
    <source>
        <dbReference type="ARBA" id="ARBA00010641"/>
    </source>
</evidence>
<name>A0A1M4Y423_9CLOT</name>
<evidence type="ECO:0000259" key="6">
    <source>
        <dbReference type="Pfam" id="PF08281"/>
    </source>
</evidence>
<evidence type="ECO:0000256" key="2">
    <source>
        <dbReference type="ARBA" id="ARBA00023015"/>
    </source>
</evidence>
<evidence type="ECO:0000256" key="4">
    <source>
        <dbReference type="ARBA" id="ARBA00023163"/>
    </source>
</evidence>
<dbReference type="PANTHER" id="PTHR43133">
    <property type="entry name" value="RNA POLYMERASE ECF-TYPE SIGMA FACTO"/>
    <property type="match status" value="1"/>
</dbReference>
<dbReference type="SUPFAM" id="SSF88946">
    <property type="entry name" value="Sigma2 domain of RNA polymerase sigma factors"/>
    <property type="match status" value="1"/>
</dbReference>
<feature type="domain" description="RNA polymerase sigma factor 70 region 4 type 2" evidence="6">
    <location>
        <begin position="109"/>
        <end position="159"/>
    </location>
</feature>
<dbReference type="Proteomes" id="UP000184423">
    <property type="component" value="Unassembled WGS sequence"/>
</dbReference>
<accession>A0A1M4Y423</accession>